<dbReference type="EMBL" id="BMAT01004114">
    <property type="protein sequence ID" value="GFR68371.1"/>
    <property type="molecule type" value="Genomic_DNA"/>
</dbReference>
<feature type="region of interest" description="Disordered" evidence="1">
    <location>
        <begin position="72"/>
        <end position="115"/>
    </location>
</feature>
<feature type="compositionally biased region" description="Polar residues" evidence="1">
    <location>
        <begin position="1"/>
        <end position="21"/>
    </location>
</feature>
<keyword evidence="2" id="KW-0812">Transmembrane</keyword>
<evidence type="ECO:0000313" key="4">
    <source>
        <dbReference type="Proteomes" id="UP000762676"/>
    </source>
</evidence>
<organism evidence="3 4">
    <name type="scientific">Elysia marginata</name>
    <dbReference type="NCBI Taxonomy" id="1093978"/>
    <lineage>
        <taxon>Eukaryota</taxon>
        <taxon>Metazoa</taxon>
        <taxon>Spiralia</taxon>
        <taxon>Lophotrochozoa</taxon>
        <taxon>Mollusca</taxon>
        <taxon>Gastropoda</taxon>
        <taxon>Heterobranchia</taxon>
        <taxon>Euthyneura</taxon>
        <taxon>Panpulmonata</taxon>
        <taxon>Sacoglossa</taxon>
        <taxon>Placobranchoidea</taxon>
        <taxon>Plakobranchidae</taxon>
        <taxon>Elysia</taxon>
    </lineage>
</organism>
<keyword evidence="2" id="KW-1133">Transmembrane helix</keyword>
<feature type="region of interest" description="Disordered" evidence="1">
    <location>
        <begin position="1"/>
        <end position="37"/>
    </location>
</feature>
<evidence type="ECO:0000313" key="3">
    <source>
        <dbReference type="EMBL" id="GFR68371.1"/>
    </source>
</evidence>
<evidence type="ECO:0000256" key="1">
    <source>
        <dbReference type="SAM" id="MobiDB-lite"/>
    </source>
</evidence>
<proteinExistence type="predicted"/>
<comment type="caution">
    <text evidence="3">The sequence shown here is derived from an EMBL/GenBank/DDBJ whole genome shotgun (WGS) entry which is preliminary data.</text>
</comment>
<dbReference type="Proteomes" id="UP000762676">
    <property type="component" value="Unassembled WGS sequence"/>
</dbReference>
<dbReference type="AlphaFoldDB" id="A0AAV4F5U8"/>
<name>A0AAV4F5U8_9GAST</name>
<keyword evidence="2" id="KW-0472">Membrane</keyword>
<feature type="transmembrane region" description="Helical" evidence="2">
    <location>
        <begin position="119"/>
        <end position="136"/>
    </location>
</feature>
<protein>
    <submittedName>
        <fullName evidence="3">Uncharacterized protein</fullName>
    </submittedName>
</protein>
<sequence length="137" mass="15484">MELDENNYTTASSSPQGNFKKTNGECPTESGVQNDGDETIKNRTIKRSASVTQSMREAVGTIRQKFRMSTRRLTRLQSQTPPGRAGKRRHTMGGKDVKMLSPFGIETPKRKDSSGPKSWQVFLSVFMFFIFFLDLLI</sequence>
<gene>
    <name evidence="3" type="ORF">ElyMa_002019500</name>
</gene>
<accession>A0AAV4F5U8</accession>
<keyword evidence="4" id="KW-1185">Reference proteome</keyword>
<reference evidence="3 4" key="1">
    <citation type="journal article" date="2021" name="Elife">
        <title>Chloroplast acquisition without the gene transfer in kleptoplastic sea slugs, Plakobranchus ocellatus.</title>
        <authorList>
            <person name="Maeda T."/>
            <person name="Takahashi S."/>
            <person name="Yoshida T."/>
            <person name="Shimamura S."/>
            <person name="Takaki Y."/>
            <person name="Nagai Y."/>
            <person name="Toyoda A."/>
            <person name="Suzuki Y."/>
            <person name="Arimoto A."/>
            <person name="Ishii H."/>
            <person name="Satoh N."/>
            <person name="Nishiyama T."/>
            <person name="Hasebe M."/>
            <person name="Maruyama T."/>
            <person name="Minagawa J."/>
            <person name="Obokata J."/>
            <person name="Shigenobu S."/>
        </authorList>
    </citation>
    <scope>NUCLEOTIDE SEQUENCE [LARGE SCALE GENOMIC DNA]</scope>
</reference>
<evidence type="ECO:0000256" key="2">
    <source>
        <dbReference type="SAM" id="Phobius"/>
    </source>
</evidence>